<dbReference type="InterPro" id="IPR052636">
    <property type="entry name" value="UDP-D-xylose:L-fucose_XylT"/>
</dbReference>
<evidence type="ECO:0000259" key="2">
    <source>
        <dbReference type="Pfam" id="PF03407"/>
    </source>
</evidence>
<dbReference type="AlphaFoldDB" id="A0A7S3PAK7"/>
<gene>
    <name evidence="3" type="ORF">ASTO00021_LOCUS1858</name>
</gene>
<dbReference type="InterPro" id="IPR005069">
    <property type="entry name" value="Nucl-diP-sugar_transferase"/>
</dbReference>
<dbReference type="PANTHER" id="PTHR47032:SF1">
    <property type="entry name" value="UDP-D-XYLOSE:L-FUCOSE ALPHA-1,3-D-XYLOSYLTRANSFERASE-RELATED"/>
    <property type="match status" value="1"/>
</dbReference>
<dbReference type="GO" id="GO:0005794">
    <property type="term" value="C:Golgi apparatus"/>
    <property type="evidence" value="ECO:0007669"/>
    <property type="project" value="TreeGrafter"/>
</dbReference>
<protein>
    <recommendedName>
        <fullName evidence="2">Nucleotide-diphospho-sugar transferase domain-containing protein</fullName>
    </recommendedName>
</protein>
<feature type="transmembrane region" description="Helical" evidence="1">
    <location>
        <begin position="28"/>
        <end position="50"/>
    </location>
</feature>
<keyword evidence="1" id="KW-0472">Membrane</keyword>
<dbReference type="GO" id="GO:0016757">
    <property type="term" value="F:glycosyltransferase activity"/>
    <property type="evidence" value="ECO:0007669"/>
    <property type="project" value="TreeGrafter"/>
</dbReference>
<name>A0A7S3PAK7_9STRA</name>
<proteinExistence type="predicted"/>
<sequence>MAKQDNKLSPRNLKTISQKPFFLKNVRLNLVFTLAALLVAGVSLSTYISWTIMHDSKVTRSSVWCIHSKLDTKYKPFVGETFKGSDAEIADSVSDIIDSFKDANLVALRASTVKLAKILQVDEDSLIGNVNVNPKGSHHSAGVDNNDLSVDALDDHCTLDGHPEFALTIETAYLCDPIMQPQLKSSWKCDEDTTCKTCKTESIKRFTQIQQAFRENNTQEKRINQIREKYPAGSAVVVSAVNSGQLYLFMNWVCSCQKIGLNPRDFTYIIPADSGAFDYLKSHGFLVPDPDYLDLLSFKIMSSYRGAANMGGHADINNLLLLATVDIVDLGYYTLLHDVDMVWNRNPVPYLMSVIQRRDFVAMLAPRYDAQGPVNSGFVFINPTKKSRMLMKTLENLSGLKRKRDQILWNSVIRLTQISGQLSWRILPMKLFRKTGITSLLKKQKQAISPLCLNPPDHSNSHYNDEEYFVFHAVGNSKKLSIMKQNLWYFVNGVCQNSSCNSLENCGPEIDAEFFKKTL</sequence>
<evidence type="ECO:0000256" key="1">
    <source>
        <dbReference type="SAM" id="Phobius"/>
    </source>
</evidence>
<evidence type="ECO:0000313" key="3">
    <source>
        <dbReference type="EMBL" id="CAE0431521.1"/>
    </source>
</evidence>
<accession>A0A7S3PAK7</accession>
<dbReference type="PANTHER" id="PTHR47032">
    <property type="entry name" value="UDP-D-XYLOSE:L-FUCOSE ALPHA-1,3-D-XYLOSYLTRANSFERASE-RELATED"/>
    <property type="match status" value="1"/>
</dbReference>
<reference evidence="3" key="1">
    <citation type="submission" date="2021-01" db="EMBL/GenBank/DDBJ databases">
        <authorList>
            <person name="Corre E."/>
            <person name="Pelletier E."/>
            <person name="Niang G."/>
            <person name="Scheremetjew M."/>
            <person name="Finn R."/>
            <person name="Kale V."/>
            <person name="Holt S."/>
            <person name="Cochrane G."/>
            <person name="Meng A."/>
            <person name="Brown T."/>
            <person name="Cohen L."/>
        </authorList>
    </citation>
    <scope>NUCLEOTIDE SEQUENCE</scope>
    <source>
        <strain evidence="3">GSBS06</strain>
    </source>
</reference>
<dbReference type="Pfam" id="PF03407">
    <property type="entry name" value="Nucleotid_trans"/>
    <property type="match status" value="1"/>
</dbReference>
<keyword evidence="1" id="KW-1133">Transmembrane helix</keyword>
<feature type="domain" description="Nucleotide-diphospho-sugar transferase" evidence="2">
    <location>
        <begin position="326"/>
        <end position="439"/>
    </location>
</feature>
<organism evidence="3">
    <name type="scientific">Aplanochytrium stocchinoi</name>
    <dbReference type="NCBI Taxonomy" id="215587"/>
    <lineage>
        <taxon>Eukaryota</taxon>
        <taxon>Sar</taxon>
        <taxon>Stramenopiles</taxon>
        <taxon>Bigyra</taxon>
        <taxon>Labyrinthulomycetes</taxon>
        <taxon>Thraustochytrida</taxon>
        <taxon>Thraustochytriidae</taxon>
        <taxon>Aplanochytrium</taxon>
    </lineage>
</organism>
<keyword evidence="1" id="KW-0812">Transmembrane</keyword>
<dbReference type="EMBL" id="HBIN01002775">
    <property type="protein sequence ID" value="CAE0431521.1"/>
    <property type="molecule type" value="Transcribed_RNA"/>
</dbReference>